<comment type="caution">
    <text evidence="7">The sequence shown here is derived from an EMBL/GenBank/DDBJ whole genome shotgun (WGS) entry which is preliminary data.</text>
</comment>
<evidence type="ECO:0000256" key="5">
    <source>
        <dbReference type="SAM" id="Phobius"/>
    </source>
</evidence>
<proteinExistence type="predicted"/>
<feature type="transmembrane region" description="Helical" evidence="5">
    <location>
        <begin position="90"/>
        <end position="110"/>
    </location>
</feature>
<keyword evidence="8" id="KW-1185">Reference proteome</keyword>
<dbReference type="Gene3D" id="1.20.1530.20">
    <property type="match status" value="1"/>
</dbReference>
<organism evidence="7 8">
    <name type="scientific">Rhizopus delemar</name>
    <dbReference type="NCBI Taxonomy" id="936053"/>
    <lineage>
        <taxon>Eukaryota</taxon>
        <taxon>Fungi</taxon>
        <taxon>Fungi incertae sedis</taxon>
        <taxon>Mucoromycota</taxon>
        <taxon>Mucoromycotina</taxon>
        <taxon>Mucoromycetes</taxon>
        <taxon>Mucorales</taxon>
        <taxon>Mucorineae</taxon>
        <taxon>Rhizopodaceae</taxon>
        <taxon>Rhizopus</taxon>
    </lineage>
</organism>
<name>A0A9P6Y6F4_9FUNG</name>
<feature type="transmembrane region" description="Helical" evidence="5">
    <location>
        <begin position="59"/>
        <end position="78"/>
    </location>
</feature>
<keyword evidence="2 5" id="KW-0812">Transmembrane</keyword>
<dbReference type="GO" id="GO:0005886">
    <property type="term" value="C:plasma membrane"/>
    <property type="evidence" value="ECO:0007669"/>
    <property type="project" value="TreeGrafter"/>
</dbReference>
<feature type="transmembrane region" description="Helical" evidence="5">
    <location>
        <begin position="35"/>
        <end position="53"/>
    </location>
</feature>
<dbReference type="GO" id="GO:1902600">
    <property type="term" value="P:proton transmembrane transport"/>
    <property type="evidence" value="ECO:0007669"/>
    <property type="project" value="InterPro"/>
</dbReference>
<gene>
    <name evidence="7" type="ORF">G6F50_014351</name>
</gene>
<dbReference type="PANTHER" id="PTHR46157">
    <property type="entry name" value="K(+) EFFLUX ANTIPORTER 3, CHLOROPLASTIC"/>
    <property type="match status" value="1"/>
</dbReference>
<comment type="subcellular location">
    <subcellularLocation>
        <location evidence="1">Membrane</location>
        <topology evidence="1">Multi-pass membrane protein</topology>
    </subcellularLocation>
</comment>
<dbReference type="GO" id="GO:0015297">
    <property type="term" value="F:antiporter activity"/>
    <property type="evidence" value="ECO:0007669"/>
    <property type="project" value="InterPro"/>
</dbReference>
<evidence type="ECO:0000259" key="6">
    <source>
        <dbReference type="Pfam" id="PF00999"/>
    </source>
</evidence>
<sequence>MAVEAATSELVKVVALLGAAVVMVPLFRRAGLGSVLGYFAAGLAIGPFGLGWFSDPQAILHTAELGVVMFLFVIGLELSPARLKVMRRSVFGAGAAQVALSGLVLGGLLLLDHFQWKSALVVGVALALSSTAVGLQLLSEHKAINSDHGRLGFAILLFQDLIAIPLLAAIPLLGGW</sequence>
<feature type="transmembrane region" description="Helical" evidence="5">
    <location>
        <begin position="151"/>
        <end position="173"/>
    </location>
</feature>
<evidence type="ECO:0000256" key="4">
    <source>
        <dbReference type="ARBA" id="ARBA00023136"/>
    </source>
</evidence>
<feature type="transmembrane region" description="Helical" evidence="5">
    <location>
        <begin position="6"/>
        <end position="28"/>
    </location>
</feature>
<dbReference type="Pfam" id="PF00999">
    <property type="entry name" value="Na_H_Exchanger"/>
    <property type="match status" value="1"/>
</dbReference>
<protein>
    <recommendedName>
        <fullName evidence="6">Cation/H+ exchanger transmembrane domain-containing protein</fullName>
    </recommendedName>
</protein>
<feature type="domain" description="Cation/H+ exchanger transmembrane" evidence="6">
    <location>
        <begin position="21"/>
        <end position="172"/>
    </location>
</feature>
<keyword evidence="4 5" id="KW-0472">Membrane</keyword>
<dbReference type="EMBL" id="JAANIU010006718">
    <property type="protein sequence ID" value="KAG1540527.1"/>
    <property type="molecule type" value="Genomic_DNA"/>
</dbReference>
<evidence type="ECO:0000256" key="2">
    <source>
        <dbReference type="ARBA" id="ARBA00022692"/>
    </source>
</evidence>
<feature type="transmembrane region" description="Helical" evidence="5">
    <location>
        <begin position="116"/>
        <end position="139"/>
    </location>
</feature>
<accession>A0A9P6Y6F4</accession>
<reference evidence="7 8" key="1">
    <citation type="journal article" date="2020" name="Microb. Genom.">
        <title>Genetic diversity of clinical and environmental Mucorales isolates obtained from an investigation of mucormycosis cases among solid organ transplant recipients.</title>
        <authorList>
            <person name="Nguyen M.H."/>
            <person name="Kaul D."/>
            <person name="Muto C."/>
            <person name="Cheng S.J."/>
            <person name="Richter R.A."/>
            <person name="Bruno V.M."/>
            <person name="Liu G."/>
            <person name="Beyhan S."/>
            <person name="Sundermann A.J."/>
            <person name="Mounaud S."/>
            <person name="Pasculle A.W."/>
            <person name="Nierman W.C."/>
            <person name="Driscoll E."/>
            <person name="Cumbie R."/>
            <person name="Clancy C.J."/>
            <person name="Dupont C.L."/>
        </authorList>
    </citation>
    <scope>NUCLEOTIDE SEQUENCE [LARGE SCALE GENOMIC DNA]</scope>
    <source>
        <strain evidence="7 8">GL24</strain>
    </source>
</reference>
<dbReference type="Proteomes" id="UP000740926">
    <property type="component" value="Unassembled WGS sequence"/>
</dbReference>
<keyword evidence="3 5" id="KW-1133">Transmembrane helix</keyword>
<evidence type="ECO:0000256" key="1">
    <source>
        <dbReference type="ARBA" id="ARBA00004141"/>
    </source>
</evidence>
<dbReference type="InterPro" id="IPR006153">
    <property type="entry name" value="Cation/H_exchanger_TM"/>
</dbReference>
<evidence type="ECO:0000313" key="8">
    <source>
        <dbReference type="Proteomes" id="UP000740926"/>
    </source>
</evidence>
<evidence type="ECO:0000313" key="7">
    <source>
        <dbReference type="EMBL" id="KAG1540527.1"/>
    </source>
</evidence>
<dbReference type="InterPro" id="IPR038770">
    <property type="entry name" value="Na+/solute_symporter_sf"/>
</dbReference>
<evidence type="ECO:0000256" key="3">
    <source>
        <dbReference type="ARBA" id="ARBA00022989"/>
    </source>
</evidence>
<dbReference type="PANTHER" id="PTHR46157:SF4">
    <property type="entry name" value="K(+) EFFLUX ANTIPORTER 3, CHLOROPLASTIC"/>
    <property type="match status" value="1"/>
</dbReference>
<dbReference type="AlphaFoldDB" id="A0A9P6Y6F4"/>